<evidence type="ECO:0000256" key="1">
    <source>
        <dbReference type="ARBA" id="ARBA00004613"/>
    </source>
</evidence>
<dbReference type="InterPro" id="IPR022409">
    <property type="entry name" value="PKD/Chitinase_dom"/>
</dbReference>
<dbReference type="Gene3D" id="2.60.40.10">
    <property type="entry name" value="Immunoglobulins"/>
    <property type="match status" value="5"/>
</dbReference>
<feature type="chain" id="PRO_5003597854" description="PKD domain-containing protein" evidence="4">
    <location>
        <begin position="22"/>
        <end position="976"/>
    </location>
</feature>
<evidence type="ECO:0000256" key="4">
    <source>
        <dbReference type="SAM" id="SignalP"/>
    </source>
</evidence>
<proteinExistence type="predicted"/>
<keyword evidence="3 4" id="KW-0732">Signal</keyword>
<dbReference type="EMBL" id="AP011803">
    <property type="protein sequence ID" value="BAL59540.1"/>
    <property type="molecule type" value="Genomic_DNA"/>
</dbReference>
<dbReference type="SMART" id="SM00089">
    <property type="entry name" value="PKD"/>
    <property type="match status" value="1"/>
</dbReference>
<dbReference type="Pfam" id="PF23619">
    <property type="entry name" value="Ig_VWA7"/>
    <property type="match status" value="1"/>
</dbReference>
<organism evidence="6">
    <name type="scientific">Acetithermum autotrophicum</name>
    <dbReference type="NCBI Taxonomy" id="1446466"/>
    <lineage>
        <taxon>Bacteria</taxon>
        <taxon>Candidatus Bipolaricaulota</taxon>
        <taxon>Candidatus Acetithermum</taxon>
    </lineage>
</organism>
<dbReference type="InterPro" id="IPR013783">
    <property type="entry name" value="Ig-like_fold"/>
</dbReference>
<dbReference type="InterPro" id="IPR000601">
    <property type="entry name" value="PKD_dom"/>
</dbReference>
<dbReference type="InterPro" id="IPR057615">
    <property type="entry name" value="Ig_VWA7"/>
</dbReference>
<gene>
    <name evidence="6" type="ORF">HGMM_OP4C176</name>
</gene>
<dbReference type="AlphaFoldDB" id="H5SVB1"/>
<reference evidence="6" key="1">
    <citation type="journal article" date="2005" name="Environ. Microbiol.">
        <title>Genetic and functional properties of uncultivated thermophilic crenarchaeotes from a subsurface gold mine as revealed by analysis of genome fragments.</title>
        <authorList>
            <person name="Nunoura T."/>
            <person name="Hirayama H."/>
            <person name="Takami H."/>
            <person name="Oida H."/>
            <person name="Nishi S."/>
            <person name="Shimamura S."/>
            <person name="Suzuki Y."/>
            <person name="Inagaki F."/>
            <person name="Takai K."/>
            <person name="Nealson K.H."/>
            <person name="Horikoshi K."/>
        </authorList>
    </citation>
    <scope>NUCLEOTIDE SEQUENCE</scope>
</reference>
<evidence type="ECO:0000313" key="6">
    <source>
        <dbReference type="EMBL" id="BAL59540.1"/>
    </source>
</evidence>
<dbReference type="PANTHER" id="PTHR39198:SF1">
    <property type="entry name" value="ALPHA-GALACTOSIDASE NEW3 DOMAIN-CONTAINING PROTEIN"/>
    <property type="match status" value="1"/>
</dbReference>
<evidence type="ECO:0000259" key="5">
    <source>
        <dbReference type="PROSITE" id="PS50093"/>
    </source>
</evidence>
<feature type="domain" description="PKD" evidence="5">
    <location>
        <begin position="891"/>
        <end position="976"/>
    </location>
</feature>
<dbReference type="Pfam" id="PF17210">
    <property type="entry name" value="SdrD_B"/>
    <property type="match status" value="1"/>
</dbReference>
<protein>
    <recommendedName>
        <fullName evidence="5">PKD domain-containing protein</fullName>
    </recommendedName>
</protein>
<feature type="signal peptide" evidence="4">
    <location>
        <begin position="1"/>
        <end position="21"/>
    </location>
</feature>
<dbReference type="InterPro" id="IPR033764">
    <property type="entry name" value="Sdr_B"/>
</dbReference>
<evidence type="ECO:0000256" key="3">
    <source>
        <dbReference type="ARBA" id="ARBA00022729"/>
    </source>
</evidence>
<dbReference type="CDD" id="cd00146">
    <property type="entry name" value="PKD"/>
    <property type="match status" value="1"/>
</dbReference>
<dbReference type="Pfam" id="PF18911">
    <property type="entry name" value="PKD_4"/>
    <property type="match status" value="1"/>
</dbReference>
<keyword evidence="2" id="KW-0964">Secreted</keyword>
<accession>H5SVB1</accession>
<dbReference type="PANTHER" id="PTHR39198">
    <property type="entry name" value="HYPOTHETICAL MEMBRANE PROTEIN, CONSERVED"/>
    <property type="match status" value="1"/>
</dbReference>
<evidence type="ECO:0000256" key="2">
    <source>
        <dbReference type="ARBA" id="ARBA00022525"/>
    </source>
</evidence>
<dbReference type="PROSITE" id="PS50093">
    <property type="entry name" value="PKD"/>
    <property type="match status" value="1"/>
</dbReference>
<dbReference type="SUPFAM" id="SSF117074">
    <property type="entry name" value="Hypothetical protein PA1324"/>
    <property type="match status" value="2"/>
</dbReference>
<dbReference type="SUPFAM" id="SSF49299">
    <property type="entry name" value="PKD domain"/>
    <property type="match status" value="1"/>
</dbReference>
<reference evidence="6" key="2">
    <citation type="journal article" date="2012" name="PLoS ONE">
        <title>A Deeply Branching Thermophilic Bacterium with an Ancient Acetyl-CoA Pathway Dominates a Subsurface Ecosystem.</title>
        <authorList>
            <person name="Takami H."/>
            <person name="Noguchi H."/>
            <person name="Takaki Y."/>
            <person name="Uchiyama I."/>
            <person name="Toyoda A."/>
            <person name="Nishi S."/>
            <person name="Chee G.-J."/>
            <person name="Arai W."/>
            <person name="Nunoura T."/>
            <person name="Itoh T."/>
            <person name="Hattori M."/>
            <person name="Takai K."/>
        </authorList>
    </citation>
    <scope>NUCLEOTIDE SEQUENCE</scope>
</reference>
<sequence length="976" mass="104775">MLKRACAGTALLLMSVFTALAQGQPIELVAPPPRSALPGDIVTLTFLAINRGTAPDTYLFSVSVPAGFQSIGGLPPLTIAPGAQEPVFVTLLVLQETPAGSYPITLEAVSQSDPAVRASAQTTITVEKSVGVIIRAPDPQEADPGTEVILSFGVTNRGNTIDAFRLDAFTPRGFSAKVEPGLVELLPGETRSVLVTVKIPEDASSGFEPVTLTAVSLRNEGVQANGATTLIILPPEAAKVPTALHLLAPAELSIGANLALAGSTLTPLISFLTYATLPEEQRFSIKLTISDLIRSQIPSGLPISVKEFLFVSQRGTFFVHLGDLPQSPLLYNLLPRRGVELGFTNFFSLMATFEDQDGDFVQEQKATALNFNGPSVRASLARLSVAGATPYTLTAANFRSGVLSVEGAVAEISAGLRRMFFLHAAPSFFGITFGGEYLRVEPDFPSLISVPSVLADTQIWSLFGHSSVGALAFSALVSGKRTDLFGDPAVQEITSITSQGRLVLRSLLPGLPSFFFDVKFISRRSNDPPFTPLSTDEDIKSFTIADIVSPISYVLTFSTNLFRDNLNPAANTDTFELTSSLITRPLLGVEGLSLNLSAKSTFQVDPNTNTTLDHQVTFISRVAFATPRVSAFLLLGLNTNLLYPFFSSYFGSFSATLFGPVSASFAFSFTEPSSLSFNIEVRTKFAMPFESVIIRGRVEGYLFADANNNGRRDPGEPGVTDALLRLDNQLARTDAQGYFRFPPVDPGSYKVEIARAPLGLVPTVPMPLPVTVVVGQVIALEIPMRSVGIIRGRIFDDKNRNGQADPDEPGLANVRVFAVGAQTIEARSDANGQYVLQVPPGSYTVTLDRATLPKRYEPTTPLSATVTVQTGQTITIDFGAYEVPRPVLFAPIAEFTFTPEKPKVGERVVFDASASSDSDGQITKYEWDFNNDGKIDASGKIVEWVFTSPGDFSVKLTVTDNDDLQNSITKIVPVRP</sequence>
<dbReference type="InterPro" id="IPR035986">
    <property type="entry name" value="PKD_dom_sf"/>
</dbReference>
<comment type="subcellular location">
    <subcellularLocation>
        <location evidence="1">Secreted</location>
    </subcellularLocation>
</comment>
<name>H5SVB1_ACEAU</name>
<dbReference type="GO" id="GO:0005576">
    <property type="term" value="C:extracellular region"/>
    <property type="evidence" value="ECO:0007669"/>
    <property type="project" value="UniProtKB-SubCell"/>
</dbReference>